<dbReference type="GO" id="GO:0003919">
    <property type="term" value="F:FMN adenylyltransferase activity"/>
    <property type="evidence" value="ECO:0007669"/>
    <property type="project" value="UniProtKB-UniRule"/>
</dbReference>
<dbReference type="UniPathway" id="UPA00277">
    <property type="reaction ID" value="UER00407"/>
</dbReference>
<dbReference type="Gene3D" id="2.40.30.30">
    <property type="entry name" value="Riboflavin kinase-like"/>
    <property type="match status" value="1"/>
</dbReference>
<evidence type="ECO:0000256" key="4">
    <source>
        <dbReference type="ARBA" id="ARBA00022630"/>
    </source>
</evidence>
<dbReference type="PIRSF" id="PIRSF004491">
    <property type="entry name" value="FAD_Synth"/>
    <property type="match status" value="1"/>
</dbReference>
<dbReference type="GO" id="GO:0009231">
    <property type="term" value="P:riboflavin biosynthetic process"/>
    <property type="evidence" value="ECO:0007669"/>
    <property type="project" value="InterPro"/>
</dbReference>
<evidence type="ECO:0000256" key="14">
    <source>
        <dbReference type="ARBA" id="ARBA00049494"/>
    </source>
</evidence>
<dbReference type="FunFam" id="3.40.50.620:FF:000021">
    <property type="entry name" value="Riboflavin biosynthesis protein"/>
    <property type="match status" value="1"/>
</dbReference>
<keyword evidence="7 15" id="KW-0548">Nucleotidyltransferase</keyword>
<evidence type="ECO:0000256" key="10">
    <source>
        <dbReference type="ARBA" id="ARBA00022827"/>
    </source>
</evidence>
<evidence type="ECO:0000256" key="3">
    <source>
        <dbReference type="ARBA" id="ARBA00005201"/>
    </source>
</evidence>
<accession>A0A4Q0XLN3</accession>
<dbReference type="EC" id="2.7.7.2" evidence="15"/>
<evidence type="ECO:0000256" key="5">
    <source>
        <dbReference type="ARBA" id="ARBA00022643"/>
    </source>
</evidence>
<evidence type="ECO:0000256" key="8">
    <source>
        <dbReference type="ARBA" id="ARBA00022741"/>
    </source>
</evidence>
<dbReference type="Gene3D" id="3.40.50.620">
    <property type="entry name" value="HUPs"/>
    <property type="match status" value="1"/>
</dbReference>
<keyword evidence="11 15" id="KW-0067">ATP-binding</keyword>
<evidence type="ECO:0000256" key="2">
    <source>
        <dbReference type="ARBA" id="ARBA00004726"/>
    </source>
</evidence>
<evidence type="ECO:0000313" key="18">
    <source>
        <dbReference type="Proteomes" id="UP000289792"/>
    </source>
</evidence>
<keyword evidence="8 15" id="KW-0547">Nucleotide-binding</keyword>
<comment type="catalytic activity">
    <reaction evidence="13 15">
        <text>riboflavin + ATP = FMN + ADP + H(+)</text>
        <dbReference type="Rhea" id="RHEA:14357"/>
        <dbReference type="ChEBI" id="CHEBI:15378"/>
        <dbReference type="ChEBI" id="CHEBI:30616"/>
        <dbReference type="ChEBI" id="CHEBI:57986"/>
        <dbReference type="ChEBI" id="CHEBI:58210"/>
        <dbReference type="ChEBI" id="CHEBI:456216"/>
        <dbReference type="EC" id="2.7.1.26"/>
    </reaction>
</comment>
<keyword evidence="12" id="KW-0511">Multifunctional enzyme</keyword>
<evidence type="ECO:0000256" key="11">
    <source>
        <dbReference type="ARBA" id="ARBA00022840"/>
    </source>
</evidence>
<comment type="function">
    <text evidence="1">Catalyzes the phosphorylation of riboflavin to FMN followed by the adenylation of FMN to FAD.</text>
</comment>
<comment type="caution">
    <text evidence="17">The sequence shown here is derived from an EMBL/GenBank/DDBJ whole genome shotgun (WGS) entry which is preliminary data.</text>
</comment>
<comment type="pathway">
    <text evidence="3 15">Cofactor biosynthesis; FMN biosynthesis; FMN from riboflavin (ATP route): step 1/1.</text>
</comment>
<evidence type="ECO:0000313" key="17">
    <source>
        <dbReference type="EMBL" id="RXJ52577.1"/>
    </source>
</evidence>
<evidence type="ECO:0000256" key="6">
    <source>
        <dbReference type="ARBA" id="ARBA00022679"/>
    </source>
</evidence>
<dbReference type="Pfam" id="PF06574">
    <property type="entry name" value="FAD_syn"/>
    <property type="match status" value="1"/>
</dbReference>
<dbReference type="Pfam" id="PF01687">
    <property type="entry name" value="Flavokinase"/>
    <property type="match status" value="1"/>
</dbReference>
<dbReference type="InterPro" id="IPR023468">
    <property type="entry name" value="Riboflavin_kinase"/>
</dbReference>
<comment type="catalytic activity">
    <reaction evidence="14 15">
        <text>FMN + ATP + H(+) = FAD + diphosphate</text>
        <dbReference type="Rhea" id="RHEA:17237"/>
        <dbReference type="ChEBI" id="CHEBI:15378"/>
        <dbReference type="ChEBI" id="CHEBI:30616"/>
        <dbReference type="ChEBI" id="CHEBI:33019"/>
        <dbReference type="ChEBI" id="CHEBI:57692"/>
        <dbReference type="ChEBI" id="CHEBI:58210"/>
        <dbReference type="EC" id="2.7.7.2"/>
    </reaction>
</comment>
<keyword evidence="9 15" id="KW-0418">Kinase</keyword>
<evidence type="ECO:0000256" key="12">
    <source>
        <dbReference type="ARBA" id="ARBA00023268"/>
    </source>
</evidence>
<keyword evidence="18" id="KW-1185">Reference proteome</keyword>
<dbReference type="CDD" id="cd02064">
    <property type="entry name" value="FAD_synthetase_N"/>
    <property type="match status" value="1"/>
</dbReference>
<dbReference type="InterPro" id="IPR002606">
    <property type="entry name" value="Riboflavin_kinase_bac"/>
</dbReference>
<dbReference type="InterPro" id="IPR015865">
    <property type="entry name" value="Riboflavin_kinase_bac/euk"/>
</dbReference>
<reference evidence="17 18" key="1">
    <citation type="submission" date="2019-01" db="EMBL/GenBank/DDBJ databases">
        <title>Genome sequence of the Antarctic species Gelidibacter gilvus ACAM 158(T).</title>
        <authorList>
            <person name="Bowman J.P."/>
        </authorList>
    </citation>
    <scope>NUCLEOTIDE SEQUENCE [LARGE SCALE GENOMIC DNA]</scope>
    <source>
        <strain evidence="17 18">IC158</strain>
    </source>
</reference>
<dbReference type="PANTHER" id="PTHR22749">
    <property type="entry name" value="RIBOFLAVIN KINASE/FMN ADENYLYLTRANSFERASE"/>
    <property type="match status" value="1"/>
</dbReference>
<dbReference type="InterPro" id="IPR014729">
    <property type="entry name" value="Rossmann-like_a/b/a_fold"/>
</dbReference>
<dbReference type="NCBIfam" id="TIGR00083">
    <property type="entry name" value="ribF"/>
    <property type="match status" value="1"/>
</dbReference>
<dbReference type="EMBL" id="SDDZ01000001">
    <property type="protein sequence ID" value="RXJ52577.1"/>
    <property type="molecule type" value="Genomic_DNA"/>
</dbReference>
<sequence>MKVLTATDSSIPQTPSVVTIGTFDGVHIGHQKIIKKLTKRASEENLISVVLTFFPHPRMVLQQNPNIELLNTISERKEILSALGLDFIYVKEFTKVFAELSARDFVKTILVDTLHVKHVIIGYDHQFGKDRSANIDDLKRFGAEFGFQVEEISAQDVEDVAVSSTKIRSALKSGDIKTANSFLGYQYYINGTVVRGKGFGKKMEFPTANINVPDAYKLIPKNGVYVVSSMHDGKIIYGMMNIGVNPTFDANKKTIEAHFFDFDQNLYDQNLKIIFLDRLRDEHKFESVEALIAQLRQDQKNAQQIIAALNA</sequence>
<evidence type="ECO:0000256" key="13">
    <source>
        <dbReference type="ARBA" id="ARBA00047880"/>
    </source>
</evidence>
<dbReference type="Proteomes" id="UP000289792">
    <property type="component" value="Unassembled WGS sequence"/>
</dbReference>
<evidence type="ECO:0000259" key="16">
    <source>
        <dbReference type="SMART" id="SM00904"/>
    </source>
</evidence>
<dbReference type="SUPFAM" id="SSF82114">
    <property type="entry name" value="Riboflavin kinase-like"/>
    <property type="match status" value="1"/>
</dbReference>
<dbReference type="GO" id="GO:0008531">
    <property type="term" value="F:riboflavin kinase activity"/>
    <property type="evidence" value="ECO:0007669"/>
    <property type="project" value="UniProtKB-UniRule"/>
</dbReference>
<dbReference type="InterPro" id="IPR015864">
    <property type="entry name" value="FAD_synthase"/>
</dbReference>
<feature type="domain" description="Riboflavin kinase" evidence="16">
    <location>
        <begin position="182"/>
        <end position="307"/>
    </location>
</feature>
<dbReference type="OrthoDB" id="9803667at2"/>
<protein>
    <recommendedName>
        <fullName evidence="15">Riboflavin biosynthesis protein</fullName>
    </recommendedName>
    <domain>
        <recommendedName>
            <fullName evidence="15">Riboflavin kinase</fullName>
            <ecNumber evidence="15">2.7.1.26</ecNumber>
        </recommendedName>
        <alternativeName>
            <fullName evidence="15">Flavokinase</fullName>
        </alternativeName>
    </domain>
    <domain>
        <recommendedName>
            <fullName evidence="15">FMN adenylyltransferase</fullName>
            <ecNumber evidence="15">2.7.7.2</ecNumber>
        </recommendedName>
        <alternativeName>
            <fullName evidence="15">FAD pyrophosphorylase</fullName>
        </alternativeName>
        <alternativeName>
            <fullName evidence="15">FAD synthase</fullName>
        </alternativeName>
    </domain>
</protein>
<dbReference type="FunFam" id="2.40.30.30:FF:000003">
    <property type="entry name" value="Riboflavin biosynthesis protein"/>
    <property type="match status" value="1"/>
</dbReference>
<dbReference type="PANTHER" id="PTHR22749:SF6">
    <property type="entry name" value="RIBOFLAVIN KINASE"/>
    <property type="match status" value="1"/>
</dbReference>
<evidence type="ECO:0000256" key="9">
    <source>
        <dbReference type="ARBA" id="ARBA00022777"/>
    </source>
</evidence>
<dbReference type="SUPFAM" id="SSF52374">
    <property type="entry name" value="Nucleotidylyl transferase"/>
    <property type="match status" value="1"/>
</dbReference>
<dbReference type="NCBIfam" id="TIGR00125">
    <property type="entry name" value="cyt_tran_rel"/>
    <property type="match status" value="1"/>
</dbReference>
<comment type="similarity">
    <text evidence="15">Belongs to the ribF family.</text>
</comment>
<dbReference type="GO" id="GO:0005524">
    <property type="term" value="F:ATP binding"/>
    <property type="evidence" value="ECO:0007669"/>
    <property type="project" value="UniProtKB-UniRule"/>
</dbReference>
<evidence type="ECO:0000256" key="1">
    <source>
        <dbReference type="ARBA" id="ARBA00002121"/>
    </source>
</evidence>
<dbReference type="RefSeq" id="WP_129015711.1">
    <property type="nucleotide sequence ID" value="NZ_SDDZ01000001.1"/>
</dbReference>
<dbReference type="NCBIfam" id="NF004162">
    <property type="entry name" value="PRK05627.1-5"/>
    <property type="match status" value="1"/>
</dbReference>
<dbReference type="InterPro" id="IPR004821">
    <property type="entry name" value="Cyt_trans-like"/>
</dbReference>
<organism evidence="17 18">
    <name type="scientific">Gelidibacter gilvus</name>
    <dbReference type="NCBI Taxonomy" id="59602"/>
    <lineage>
        <taxon>Bacteria</taxon>
        <taxon>Pseudomonadati</taxon>
        <taxon>Bacteroidota</taxon>
        <taxon>Flavobacteriia</taxon>
        <taxon>Flavobacteriales</taxon>
        <taxon>Flavobacteriaceae</taxon>
        <taxon>Gelidibacter</taxon>
    </lineage>
</organism>
<evidence type="ECO:0000256" key="7">
    <source>
        <dbReference type="ARBA" id="ARBA00022695"/>
    </source>
</evidence>
<dbReference type="UniPathway" id="UPA00276">
    <property type="reaction ID" value="UER00406"/>
</dbReference>
<keyword evidence="5 15" id="KW-0288">FMN</keyword>
<keyword evidence="10 15" id="KW-0274">FAD</keyword>
<evidence type="ECO:0000256" key="15">
    <source>
        <dbReference type="PIRNR" id="PIRNR004491"/>
    </source>
</evidence>
<keyword evidence="4 15" id="KW-0285">Flavoprotein</keyword>
<dbReference type="GO" id="GO:0006747">
    <property type="term" value="P:FAD biosynthetic process"/>
    <property type="evidence" value="ECO:0007669"/>
    <property type="project" value="UniProtKB-UniRule"/>
</dbReference>
<dbReference type="NCBIfam" id="NF004160">
    <property type="entry name" value="PRK05627.1-3"/>
    <property type="match status" value="1"/>
</dbReference>
<dbReference type="InterPro" id="IPR023465">
    <property type="entry name" value="Riboflavin_kinase_dom_sf"/>
</dbReference>
<proteinExistence type="inferred from homology"/>
<dbReference type="EC" id="2.7.1.26" evidence="15"/>
<dbReference type="SMART" id="SM00904">
    <property type="entry name" value="Flavokinase"/>
    <property type="match status" value="1"/>
</dbReference>
<dbReference type="GO" id="GO:0009398">
    <property type="term" value="P:FMN biosynthetic process"/>
    <property type="evidence" value="ECO:0007669"/>
    <property type="project" value="UniProtKB-UniRule"/>
</dbReference>
<comment type="pathway">
    <text evidence="2 15">Cofactor biosynthesis; FAD biosynthesis; FAD from FMN: step 1/1.</text>
</comment>
<gene>
    <name evidence="17" type="ORF">ESZ48_02470</name>
</gene>
<dbReference type="AlphaFoldDB" id="A0A4Q0XLN3"/>
<name>A0A4Q0XLN3_9FLAO</name>
<keyword evidence="6 15" id="KW-0808">Transferase</keyword>